<keyword evidence="2" id="KW-1185">Reference proteome</keyword>
<evidence type="ECO:0000313" key="1">
    <source>
        <dbReference type="EMBL" id="GJN13861.1"/>
    </source>
</evidence>
<dbReference type="EMBL" id="BQKI01000071">
    <property type="protein sequence ID" value="GJN13861.1"/>
    <property type="molecule type" value="Genomic_DNA"/>
</dbReference>
<name>A0AAV5DU46_ELECO</name>
<organism evidence="1 2">
    <name type="scientific">Eleusine coracana subsp. coracana</name>
    <dbReference type="NCBI Taxonomy" id="191504"/>
    <lineage>
        <taxon>Eukaryota</taxon>
        <taxon>Viridiplantae</taxon>
        <taxon>Streptophyta</taxon>
        <taxon>Embryophyta</taxon>
        <taxon>Tracheophyta</taxon>
        <taxon>Spermatophyta</taxon>
        <taxon>Magnoliopsida</taxon>
        <taxon>Liliopsida</taxon>
        <taxon>Poales</taxon>
        <taxon>Poaceae</taxon>
        <taxon>PACMAD clade</taxon>
        <taxon>Chloridoideae</taxon>
        <taxon>Cynodonteae</taxon>
        <taxon>Eleusininae</taxon>
        <taxon>Eleusine</taxon>
    </lineage>
</organism>
<accession>A0AAV5DU46</accession>
<comment type="caution">
    <text evidence="1">The sequence shown here is derived from an EMBL/GenBank/DDBJ whole genome shotgun (WGS) entry which is preliminary data.</text>
</comment>
<dbReference type="AlphaFoldDB" id="A0AAV5DU46"/>
<dbReference type="Proteomes" id="UP001054889">
    <property type="component" value="Unassembled WGS sequence"/>
</dbReference>
<reference evidence="1" key="1">
    <citation type="journal article" date="2018" name="DNA Res.">
        <title>Multiple hybrid de novo genome assembly of finger millet, an orphan allotetraploid crop.</title>
        <authorList>
            <person name="Hatakeyama M."/>
            <person name="Aluri S."/>
            <person name="Balachadran M.T."/>
            <person name="Sivarajan S.R."/>
            <person name="Patrignani A."/>
            <person name="Gruter S."/>
            <person name="Poveda L."/>
            <person name="Shimizu-Inatsugi R."/>
            <person name="Baeten J."/>
            <person name="Francoijs K.J."/>
            <person name="Nataraja K.N."/>
            <person name="Reddy Y.A.N."/>
            <person name="Phadnis S."/>
            <person name="Ravikumar R.L."/>
            <person name="Schlapbach R."/>
            <person name="Sreeman S.M."/>
            <person name="Shimizu K.K."/>
        </authorList>
    </citation>
    <scope>NUCLEOTIDE SEQUENCE</scope>
</reference>
<sequence>MSEEGDEENRLRSEAGVLERLVYKHRNQHRGAAYFHSITSSRAQVRRVLRAQVRRDLKLLLAAGLADVTNAVFPVLASRKPASQYDPTI</sequence>
<protein>
    <submittedName>
        <fullName evidence="1">Uncharacterized protein</fullName>
    </submittedName>
</protein>
<proteinExistence type="predicted"/>
<gene>
    <name evidence="1" type="primary">gb00611</name>
    <name evidence="1" type="ORF">PR202_gb00611</name>
</gene>
<reference evidence="1" key="2">
    <citation type="submission" date="2021-12" db="EMBL/GenBank/DDBJ databases">
        <title>Resequencing data analysis of finger millet.</title>
        <authorList>
            <person name="Hatakeyama M."/>
            <person name="Aluri S."/>
            <person name="Balachadran M.T."/>
            <person name="Sivarajan S.R."/>
            <person name="Poveda L."/>
            <person name="Shimizu-Inatsugi R."/>
            <person name="Schlapbach R."/>
            <person name="Sreeman S.M."/>
            <person name="Shimizu K.K."/>
        </authorList>
    </citation>
    <scope>NUCLEOTIDE SEQUENCE</scope>
</reference>
<dbReference type="PANTHER" id="PTHR34786:SF1">
    <property type="entry name" value="OS09G0504900 PROTEIN"/>
    <property type="match status" value="1"/>
</dbReference>
<dbReference type="PANTHER" id="PTHR34786">
    <property type="entry name" value="OS09G0504900 PROTEIN"/>
    <property type="match status" value="1"/>
</dbReference>
<evidence type="ECO:0000313" key="2">
    <source>
        <dbReference type="Proteomes" id="UP001054889"/>
    </source>
</evidence>